<keyword evidence="1" id="KW-1133">Transmembrane helix</keyword>
<proteinExistence type="predicted"/>
<dbReference type="RefSeq" id="WP_171778502.1">
    <property type="nucleotide sequence ID" value="NZ_CP045273.1"/>
</dbReference>
<sequence length="113" mass="12728">MSFSVLLLLILLLAAIALVVIGAVLHSKYPQRKPSLWGVLTLIIQLLLFVFFFSDTTEYNEKLLQIVWWTISVGGFVVGIIKIKHNVIMSLVNIFLSGLLSVFMLLLMFITSM</sequence>
<protein>
    <submittedName>
        <fullName evidence="2">Uncharacterized protein</fullName>
    </submittedName>
</protein>
<accession>A0A6M6E112</accession>
<reference evidence="2 3" key="1">
    <citation type="submission" date="2019-10" db="EMBL/GenBank/DDBJ databases">
        <title>Complete genome sequences for adaption low water activity.</title>
        <authorList>
            <person name="Zhao L."/>
            <person name="Zhong J."/>
        </authorList>
    </citation>
    <scope>NUCLEOTIDE SEQUENCE [LARGE SCALE GENOMIC DNA]</scope>
    <source>
        <strain evidence="2 3">FDU301</strain>
        <plasmid evidence="3">pfdu301a</plasmid>
    </source>
</reference>
<keyword evidence="1" id="KW-0472">Membrane</keyword>
<feature type="transmembrane region" description="Helical" evidence="1">
    <location>
        <begin position="6"/>
        <end position="25"/>
    </location>
</feature>
<evidence type="ECO:0000256" key="1">
    <source>
        <dbReference type="SAM" id="Phobius"/>
    </source>
</evidence>
<keyword evidence="1" id="KW-0812">Transmembrane</keyword>
<evidence type="ECO:0000313" key="2">
    <source>
        <dbReference type="EMBL" id="QJX80510.1"/>
    </source>
</evidence>
<dbReference type="Proteomes" id="UP000501076">
    <property type="component" value="Plasmid pFDU301A"/>
</dbReference>
<name>A0A6M6E112_PRIMG</name>
<evidence type="ECO:0000313" key="3">
    <source>
        <dbReference type="Proteomes" id="UP000501076"/>
    </source>
</evidence>
<gene>
    <name evidence="2" type="ORF">FDZ14_30955</name>
</gene>
<geneLocation type="plasmid" evidence="3">
    <name>pfdu301a</name>
</geneLocation>
<feature type="transmembrane region" description="Helical" evidence="1">
    <location>
        <begin position="37"/>
        <end position="54"/>
    </location>
</feature>
<feature type="transmembrane region" description="Helical" evidence="1">
    <location>
        <begin position="66"/>
        <end position="83"/>
    </location>
</feature>
<dbReference type="EMBL" id="CP045273">
    <property type="protein sequence ID" value="QJX80510.1"/>
    <property type="molecule type" value="Genomic_DNA"/>
</dbReference>
<organism evidence="2 3">
    <name type="scientific">Priestia megaterium</name>
    <name type="common">Bacillus megaterium</name>
    <dbReference type="NCBI Taxonomy" id="1404"/>
    <lineage>
        <taxon>Bacteria</taxon>
        <taxon>Bacillati</taxon>
        <taxon>Bacillota</taxon>
        <taxon>Bacilli</taxon>
        <taxon>Bacillales</taxon>
        <taxon>Bacillaceae</taxon>
        <taxon>Priestia</taxon>
    </lineage>
</organism>
<feature type="transmembrane region" description="Helical" evidence="1">
    <location>
        <begin position="90"/>
        <end position="110"/>
    </location>
</feature>
<dbReference type="AlphaFoldDB" id="A0A6M6E112"/>
<keyword evidence="2" id="KW-0614">Plasmid</keyword>